<dbReference type="PANTHER" id="PTHR33162">
    <property type="entry name" value="SEC-INDEPENDENT PROTEIN TRANSLOCASE PROTEIN TATA, CHLOROPLASTIC"/>
    <property type="match status" value="1"/>
</dbReference>
<comment type="function">
    <text evidence="8">Part of the twin-arginine translocation (Tat) system that transports large folded proteins containing a characteristic twin-arginine motif in their signal peptide across the thylakoid membrane. Involved in delta pH-dependent protein transport required for chloroplast development, especially thylakoid membrane formation. TATC and TATB mediate precursor recognition, whereas TATA facilitates translocation.</text>
</comment>
<evidence type="ECO:0000256" key="10">
    <source>
        <dbReference type="SAM" id="Phobius"/>
    </source>
</evidence>
<keyword evidence="6" id="KW-0811">Translocation</keyword>
<feature type="compositionally biased region" description="Polar residues" evidence="9">
    <location>
        <begin position="228"/>
        <end position="237"/>
    </location>
</feature>
<comment type="subcellular location">
    <subcellularLocation>
        <location evidence="1">Plastid</location>
        <location evidence="1">Chloroplast thylakoid membrane</location>
        <topology evidence="1">Single-pass membrane protein</topology>
    </subcellularLocation>
</comment>
<dbReference type="Gene3D" id="1.20.5.3310">
    <property type="match status" value="2"/>
</dbReference>
<evidence type="ECO:0000313" key="11">
    <source>
        <dbReference type="EMBL" id="KAL0397326.1"/>
    </source>
</evidence>
<dbReference type="InterPro" id="IPR006312">
    <property type="entry name" value="TatA/E"/>
</dbReference>
<evidence type="ECO:0000256" key="5">
    <source>
        <dbReference type="ARBA" id="ARBA00022989"/>
    </source>
</evidence>
<evidence type="ECO:0000256" key="1">
    <source>
        <dbReference type="ARBA" id="ARBA00004581"/>
    </source>
</evidence>
<evidence type="ECO:0000256" key="2">
    <source>
        <dbReference type="ARBA" id="ARBA00022448"/>
    </source>
</evidence>
<dbReference type="PRINTS" id="PR01506">
    <property type="entry name" value="TATBPROTEIN"/>
</dbReference>
<proteinExistence type="inferred from homology"/>
<evidence type="ECO:0000256" key="6">
    <source>
        <dbReference type="ARBA" id="ARBA00023010"/>
    </source>
</evidence>
<evidence type="ECO:0000256" key="4">
    <source>
        <dbReference type="ARBA" id="ARBA00022927"/>
    </source>
</evidence>
<dbReference type="NCBIfam" id="TIGR01411">
    <property type="entry name" value="tatAE"/>
    <property type="match status" value="2"/>
</dbReference>
<dbReference type="GO" id="GO:0006886">
    <property type="term" value="P:intracellular protein transport"/>
    <property type="evidence" value="ECO:0007669"/>
    <property type="project" value="UniProtKB-ARBA"/>
</dbReference>
<keyword evidence="4" id="KW-0653">Protein transport</keyword>
<evidence type="ECO:0000256" key="8">
    <source>
        <dbReference type="ARBA" id="ARBA00025340"/>
    </source>
</evidence>
<dbReference type="HAMAP" id="MF_00236">
    <property type="entry name" value="TatA_E"/>
    <property type="match status" value="1"/>
</dbReference>
<dbReference type="GO" id="GO:0009535">
    <property type="term" value="C:chloroplast thylakoid membrane"/>
    <property type="evidence" value="ECO:0007669"/>
    <property type="project" value="UniProtKB-SubCell"/>
</dbReference>
<keyword evidence="5 10" id="KW-1133">Transmembrane helix</keyword>
<protein>
    <submittedName>
        <fullName evidence="11">Sec-independent protein translocase protein TATA, chloroplastic</fullName>
    </submittedName>
</protein>
<dbReference type="EMBL" id="JACGWM010000001">
    <property type="protein sequence ID" value="KAL0397326.1"/>
    <property type="molecule type" value="Genomic_DNA"/>
</dbReference>
<evidence type="ECO:0000256" key="7">
    <source>
        <dbReference type="ARBA" id="ARBA00023136"/>
    </source>
</evidence>
<dbReference type="InterPro" id="IPR003369">
    <property type="entry name" value="TatA/B/E"/>
</dbReference>
<keyword evidence="3 10" id="KW-0812">Transmembrane</keyword>
<dbReference type="AlphaFoldDB" id="A0AAW2SXB2"/>
<name>A0AAW2SXB2_9LAMI</name>
<dbReference type="Pfam" id="PF02416">
    <property type="entry name" value="TatA_B_E"/>
    <property type="match status" value="2"/>
</dbReference>
<comment type="caution">
    <text evidence="11">The sequence shown here is derived from an EMBL/GenBank/DDBJ whole genome shotgun (WGS) entry which is preliminary data.</text>
</comment>
<organism evidence="11">
    <name type="scientific">Sesamum calycinum</name>
    <dbReference type="NCBI Taxonomy" id="2727403"/>
    <lineage>
        <taxon>Eukaryota</taxon>
        <taxon>Viridiplantae</taxon>
        <taxon>Streptophyta</taxon>
        <taxon>Embryophyta</taxon>
        <taxon>Tracheophyta</taxon>
        <taxon>Spermatophyta</taxon>
        <taxon>Magnoliopsida</taxon>
        <taxon>eudicotyledons</taxon>
        <taxon>Gunneridae</taxon>
        <taxon>Pentapetalae</taxon>
        <taxon>asterids</taxon>
        <taxon>lamiids</taxon>
        <taxon>Lamiales</taxon>
        <taxon>Pedaliaceae</taxon>
        <taxon>Sesamum</taxon>
    </lineage>
</organism>
<keyword evidence="7 10" id="KW-0472">Membrane</keyword>
<feature type="transmembrane region" description="Helical" evidence="10">
    <location>
        <begin position="57"/>
        <end position="81"/>
    </location>
</feature>
<evidence type="ECO:0000256" key="3">
    <source>
        <dbReference type="ARBA" id="ARBA00022692"/>
    </source>
</evidence>
<reference evidence="11" key="1">
    <citation type="submission" date="2020-06" db="EMBL/GenBank/DDBJ databases">
        <authorList>
            <person name="Li T."/>
            <person name="Hu X."/>
            <person name="Zhang T."/>
            <person name="Song X."/>
            <person name="Zhang H."/>
            <person name="Dai N."/>
            <person name="Sheng W."/>
            <person name="Hou X."/>
            <person name="Wei L."/>
        </authorList>
    </citation>
    <scope>NUCLEOTIDE SEQUENCE</scope>
    <source>
        <strain evidence="11">KEN8</strain>
        <tissue evidence="11">Leaf</tissue>
    </source>
</reference>
<dbReference type="GO" id="GO:0043953">
    <property type="term" value="P:protein transport by the Tat complex"/>
    <property type="evidence" value="ECO:0007669"/>
    <property type="project" value="InterPro"/>
</dbReference>
<reference evidence="11" key="2">
    <citation type="journal article" date="2024" name="Plant">
        <title>Genomic evolution and insights into agronomic trait innovations of Sesamum species.</title>
        <authorList>
            <person name="Miao H."/>
            <person name="Wang L."/>
            <person name="Qu L."/>
            <person name="Liu H."/>
            <person name="Sun Y."/>
            <person name="Le M."/>
            <person name="Wang Q."/>
            <person name="Wei S."/>
            <person name="Zheng Y."/>
            <person name="Lin W."/>
            <person name="Duan Y."/>
            <person name="Cao H."/>
            <person name="Xiong S."/>
            <person name="Wang X."/>
            <person name="Wei L."/>
            <person name="Li C."/>
            <person name="Ma Q."/>
            <person name="Ju M."/>
            <person name="Zhao R."/>
            <person name="Li G."/>
            <person name="Mu C."/>
            <person name="Tian Q."/>
            <person name="Mei H."/>
            <person name="Zhang T."/>
            <person name="Gao T."/>
            <person name="Zhang H."/>
        </authorList>
    </citation>
    <scope>NUCLEOTIDE SEQUENCE</scope>
    <source>
        <strain evidence="11">KEN8</strain>
    </source>
</reference>
<feature type="region of interest" description="Disordered" evidence="9">
    <location>
        <begin position="219"/>
        <end position="249"/>
    </location>
</feature>
<feature type="compositionally biased region" description="Basic and acidic residues" evidence="9">
    <location>
        <begin position="239"/>
        <end position="249"/>
    </location>
</feature>
<evidence type="ECO:0000256" key="9">
    <source>
        <dbReference type="SAM" id="MobiDB-lite"/>
    </source>
</evidence>
<sequence>MATISSAALIACPNPNPSPRFTSLSSSSSVFFSYNVCNRAGLVLYADRPRRAKKRGLSCNCLFGLGVPELVVIAGVAALVFGPKQLPEVGRSIGKTVKSFQQSVERMNTFANSKENDETDWSETMRRTVLLTGTVLYADRPRNAKKRGLSCNCLFGLGVPELVVIAGVTALVFGPKKLPEVGRSIGKTVKSFQQGLDFGFYGSGFKDNLLAAKEFESELKKEGEPSAEPSSEKITTVSEEEKQEDKVPA</sequence>
<gene>
    <name evidence="11" type="ORF">Scaly_0181000</name>
</gene>
<dbReference type="PANTHER" id="PTHR33162:SF1">
    <property type="entry name" value="SEC-INDEPENDENT PROTEIN TRANSLOCASE PROTEIN TATA, CHLOROPLASTIC"/>
    <property type="match status" value="1"/>
</dbReference>
<keyword evidence="2" id="KW-0813">Transport</keyword>
<accession>A0AAW2SXB2</accession>